<evidence type="ECO:0000313" key="1">
    <source>
        <dbReference type="EMBL" id="VAW51033.1"/>
    </source>
</evidence>
<gene>
    <name evidence="1" type="ORF">MNBD_GAMMA05-1554</name>
</gene>
<reference evidence="1" key="1">
    <citation type="submission" date="2018-06" db="EMBL/GenBank/DDBJ databases">
        <authorList>
            <person name="Zhirakovskaya E."/>
        </authorList>
    </citation>
    <scope>NUCLEOTIDE SEQUENCE</scope>
</reference>
<sequence length="299" mass="33731">MSTVTIGDIENTFVIHFGSEYHRINAYTLASALVGFADAAKAANATINPGYEIEVVVEALTEGSFKATIRAVYNETKNIFSSEPVKAITYSVIGAFIYQHTLAADQTINIHTTDTEVVIEQGDTKIIVPREVHEAIQEVDKSPKFRKGISDAMRAIEADPEVTYIGFSGDTETKQPTLPVPRERFSLLTTEFDKPEENNRELIELTDLQIMRAILERSNKMWQFGWNGIRISAPISDSAFYDKFFSHRITIAPGDILRVKLKIRQVLNKDLGIYLNDSYEVLEVVDHIERNQQMLLEDV</sequence>
<organism evidence="1">
    <name type="scientific">hydrothermal vent metagenome</name>
    <dbReference type="NCBI Taxonomy" id="652676"/>
    <lineage>
        <taxon>unclassified sequences</taxon>
        <taxon>metagenomes</taxon>
        <taxon>ecological metagenomes</taxon>
    </lineage>
</organism>
<dbReference type="EMBL" id="UOFE01000012">
    <property type="protein sequence ID" value="VAW51033.1"/>
    <property type="molecule type" value="Genomic_DNA"/>
</dbReference>
<dbReference type="AlphaFoldDB" id="A0A3B0WFA6"/>
<proteinExistence type="predicted"/>
<accession>A0A3B0WFA6</accession>
<name>A0A3B0WFA6_9ZZZZ</name>
<protein>
    <submittedName>
        <fullName evidence="1">Uncharacterized protein</fullName>
    </submittedName>
</protein>